<dbReference type="PANTHER" id="PTHR45918:SF1">
    <property type="entry name" value="ALPHA-1,3_1,6-MANNOSYLTRANSFERASE ALG2"/>
    <property type="match status" value="1"/>
</dbReference>
<dbReference type="Proteomes" id="UP000015105">
    <property type="component" value="Chromosome 2D"/>
</dbReference>
<feature type="region of interest" description="Disordered" evidence="8">
    <location>
        <begin position="18"/>
        <end position="61"/>
    </location>
</feature>
<dbReference type="EC" id="2.4.1.132" evidence="7"/>
<dbReference type="EnsemblPlants" id="AET2Gv20996300.4">
    <property type="protein sequence ID" value="AET2Gv20996300.4"/>
    <property type="gene ID" value="AET2Gv20996300"/>
</dbReference>
<comment type="similarity">
    <text evidence="7">Belongs to the glycosyltransferase group 1 family.</text>
</comment>
<organism evidence="10 11">
    <name type="scientific">Aegilops tauschii subsp. strangulata</name>
    <name type="common">Goatgrass</name>
    <dbReference type="NCBI Taxonomy" id="200361"/>
    <lineage>
        <taxon>Eukaryota</taxon>
        <taxon>Viridiplantae</taxon>
        <taxon>Streptophyta</taxon>
        <taxon>Embryophyta</taxon>
        <taxon>Tracheophyta</taxon>
        <taxon>Spermatophyta</taxon>
        <taxon>Magnoliopsida</taxon>
        <taxon>Liliopsida</taxon>
        <taxon>Poales</taxon>
        <taxon>Poaceae</taxon>
        <taxon>BOP clade</taxon>
        <taxon>Pooideae</taxon>
        <taxon>Triticodae</taxon>
        <taxon>Triticeae</taxon>
        <taxon>Triticinae</taxon>
        <taxon>Aegilops</taxon>
    </lineage>
</organism>
<name>A0A453CWX3_AEGTS</name>
<reference evidence="10" key="3">
    <citation type="journal article" date="2017" name="Nature">
        <title>Genome sequence of the progenitor of the wheat D genome Aegilops tauschii.</title>
        <authorList>
            <person name="Luo M.C."/>
            <person name="Gu Y.Q."/>
            <person name="Puiu D."/>
            <person name="Wang H."/>
            <person name="Twardziok S.O."/>
            <person name="Deal K.R."/>
            <person name="Huo N."/>
            <person name="Zhu T."/>
            <person name="Wang L."/>
            <person name="Wang Y."/>
            <person name="McGuire P.E."/>
            <person name="Liu S."/>
            <person name="Long H."/>
            <person name="Ramasamy R.K."/>
            <person name="Rodriguez J.C."/>
            <person name="Van S.L."/>
            <person name="Yuan L."/>
            <person name="Wang Z."/>
            <person name="Xia Z."/>
            <person name="Xiao L."/>
            <person name="Anderson O.D."/>
            <person name="Ouyang S."/>
            <person name="Liang Y."/>
            <person name="Zimin A.V."/>
            <person name="Pertea G."/>
            <person name="Qi P."/>
            <person name="Bennetzen J.L."/>
            <person name="Dai X."/>
            <person name="Dawson M.W."/>
            <person name="Muller H.G."/>
            <person name="Kugler K."/>
            <person name="Rivarola-Duarte L."/>
            <person name="Spannagl M."/>
            <person name="Mayer K.F.X."/>
            <person name="Lu F.H."/>
            <person name="Bevan M.W."/>
            <person name="Leroy P."/>
            <person name="Li P."/>
            <person name="You F.M."/>
            <person name="Sun Q."/>
            <person name="Liu Z."/>
            <person name="Lyons E."/>
            <person name="Wicker T."/>
            <person name="Salzberg S.L."/>
            <person name="Devos K.M."/>
            <person name="Dvorak J."/>
        </authorList>
    </citation>
    <scope>NUCLEOTIDE SEQUENCE [LARGE SCALE GENOMIC DNA]</scope>
    <source>
        <strain evidence="10">cv. AL8/78</strain>
    </source>
</reference>
<evidence type="ECO:0000256" key="8">
    <source>
        <dbReference type="SAM" id="MobiDB-lite"/>
    </source>
</evidence>
<dbReference type="GO" id="GO:0004378">
    <property type="term" value="F:GDP-Man:Man(1)GlcNAc(2)-PP-Dol alpha-1,3-mannosyltransferase activity"/>
    <property type="evidence" value="ECO:0007669"/>
    <property type="project" value="UniProtKB-UniRule"/>
</dbReference>
<feature type="domain" description="Glycosyltransferase subfamily 4-like N-terminal" evidence="9">
    <location>
        <begin position="94"/>
        <end position="152"/>
    </location>
</feature>
<evidence type="ECO:0000256" key="4">
    <source>
        <dbReference type="ARBA" id="ARBA00022824"/>
    </source>
</evidence>
<comment type="catalytic activity">
    <reaction evidence="7">
        <text>an alpha-D-Man-(1-&gt;3)-beta-D-Man-(1-&gt;4)-beta-D-GlcNAc-(1-&gt;4)-alpha-D-GlcNAc-diphospho-di-trans,poly-cis-dolichol + GDP-alpha-D-mannose = an alpha-D-Man-(1-&gt;3)-[alpha-D-Man-(1-&gt;6)]-beta-D-Man-(1-&gt;4)-beta-D-GlcNAc-(1-&gt;4)-alpha-D-GlcNAc-diphospho-di-trans,poly-cis-dolichol + GDP + H(+)</text>
        <dbReference type="Rhea" id="RHEA:29519"/>
        <dbReference type="Rhea" id="RHEA-COMP:19513"/>
        <dbReference type="Rhea" id="RHEA-COMP:19515"/>
        <dbReference type="ChEBI" id="CHEBI:15378"/>
        <dbReference type="ChEBI" id="CHEBI:57527"/>
        <dbReference type="ChEBI" id="CHEBI:58189"/>
        <dbReference type="ChEBI" id="CHEBI:132510"/>
        <dbReference type="ChEBI" id="CHEBI:132511"/>
        <dbReference type="EC" id="2.4.1.257"/>
    </reaction>
    <physiologicalReaction direction="left-to-right" evidence="7">
        <dbReference type="Rhea" id="RHEA:29520"/>
    </physiologicalReaction>
</comment>
<evidence type="ECO:0000313" key="10">
    <source>
        <dbReference type="EnsemblPlants" id="AET2Gv20996300.4"/>
    </source>
</evidence>
<evidence type="ECO:0000256" key="1">
    <source>
        <dbReference type="ARBA" id="ARBA00004922"/>
    </source>
</evidence>
<dbReference type="InterPro" id="IPR027054">
    <property type="entry name" value="ALG2"/>
</dbReference>
<keyword evidence="5" id="KW-1133">Transmembrane helix</keyword>
<accession>A0A453CWX3</accession>
<evidence type="ECO:0000256" key="7">
    <source>
        <dbReference type="RuleBase" id="RU367136"/>
    </source>
</evidence>
<reference evidence="11" key="2">
    <citation type="journal article" date="2017" name="Nat. Plants">
        <title>The Aegilops tauschii genome reveals multiple impacts of transposons.</title>
        <authorList>
            <person name="Zhao G."/>
            <person name="Zou C."/>
            <person name="Li K."/>
            <person name="Wang K."/>
            <person name="Li T."/>
            <person name="Gao L."/>
            <person name="Zhang X."/>
            <person name="Wang H."/>
            <person name="Yang Z."/>
            <person name="Liu X."/>
            <person name="Jiang W."/>
            <person name="Mao L."/>
            <person name="Kong X."/>
            <person name="Jiao Y."/>
            <person name="Jia J."/>
        </authorList>
    </citation>
    <scope>NUCLEOTIDE SEQUENCE [LARGE SCALE GENOMIC DNA]</scope>
    <source>
        <strain evidence="11">cv. AL8/78</strain>
    </source>
</reference>
<dbReference type="GO" id="GO:0102704">
    <property type="term" value="F:GDP-Man:Man(2)GlcNAc(2)-PP-Dol alpha-1,6-mannosyltransferase activity"/>
    <property type="evidence" value="ECO:0007669"/>
    <property type="project" value="UniProtKB-UniRule"/>
</dbReference>
<evidence type="ECO:0000256" key="3">
    <source>
        <dbReference type="ARBA" id="ARBA00022692"/>
    </source>
</evidence>
<dbReference type="Pfam" id="PF13439">
    <property type="entry name" value="Glyco_transf_4"/>
    <property type="match status" value="1"/>
</dbReference>
<evidence type="ECO:0000256" key="6">
    <source>
        <dbReference type="ARBA" id="ARBA00023136"/>
    </source>
</evidence>
<evidence type="ECO:0000256" key="2">
    <source>
        <dbReference type="ARBA" id="ARBA00022679"/>
    </source>
</evidence>
<comment type="pathway">
    <text evidence="1 7">Protein modification; protein glycosylation.</text>
</comment>
<dbReference type="InterPro" id="IPR028098">
    <property type="entry name" value="Glyco_trans_4-like_N"/>
</dbReference>
<dbReference type="UniPathway" id="UPA00378"/>
<proteinExistence type="inferred from homology"/>
<comment type="subcellular location">
    <subcellularLocation>
        <location evidence="7">Endoplasmic reticulum membrane</location>
        <topology evidence="7">Single-pass membrane protein</topology>
    </subcellularLocation>
</comment>
<dbReference type="AlphaFoldDB" id="A0A453CWX3"/>
<evidence type="ECO:0000256" key="5">
    <source>
        <dbReference type="ARBA" id="ARBA00022989"/>
    </source>
</evidence>
<dbReference type="SUPFAM" id="SSF53756">
    <property type="entry name" value="UDP-Glycosyltransferase/glycogen phosphorylase"/>
    <property type="match status" value="1"/>
</dbReference>
<reference evidence="10" key="4">
    <citation type="submission" date="2019-03" db="UniProtKB">
        <authorList>
            <consortium name="EnsemblPlants"/>
        </authorList>
    </citation>
    <scope>IDENTIFICATION</scope>
</reference>
<keyword evidence="6" id="KW-0472">Membrane</keyword>
<keyword evidence="4" id="KW-0256">Endoplasmic reticulum</keyword>
<evidence type="ECO:0000313" key="11">
    <source>
        <dbReference type="Proteomes" id="UP000015105"/>
    </source>
</evidence>
<protein>
    <recommendedName>
        <fullName evidence="7">Alpha-1,3/1,6-mannosyltransferase ALG2</fullName>
        <ecNumber evidence="7">2.4.1.132</ecNumber>
        <ecNumber evidence="7">2.4.1.257</ecNumber>
    </recommendedName>
    <alternativeName>
        <fullName evidence="7">GDP-Man:Man(1)GlcNAc(2)-PP-Dol alpha-1,3-mannosyltransferase</fullName>
    </alternativeName>
</protein>
<sequence>ARTPSLFPWPAGLLLRRQSSALPSADRPQHPTGPPQLDPSLPTISSARPRPALPSPAGPPSLEAMAAAAGVAGESSGTKTRKLKVAVIHPDLGIGGAERLIVDAACQLAAHGHDVHVFTSHHDRNRCFEETVSGPFPVTVYGDFLPRHVFYRFHAVCAYLRCIFVALCVLLWWPSFDVILVDQVSVVIPLLKLKASSKVLISYLKCFSVL</sequence>
<dbReference type="Gramene" id="AET2Gv20996300.4">
    <property type="protein sequence ID" value="AET2Gv20996300.4"/>
    <property type="gene ID" value="AET2Gv20996300"/>
</dbReference>
<dbReference type="PANTHER" id="PTHR45918">
    <property type="entry name" value="ALPHA-1,3/1,6-MANNOSYLTRANSFERASE ALG2"/>
    <property type="match status" value="1"/>
</dbReference>
<reference evidence="10" key="5">
    <citation type="journal article" date="2021" name="G3 (Bethesda)">
        <title>Aegilops tauschii genome assembly Aet v5.0 features greater sequence contiguity and improved annotation.</title>
        <authorList>
            <person name="Wang L."/>
            <person name="Zhu T."/>
            <person name="Rodriguez J.C."/>
            <person name="Deal K.R."/>
            <person name="Dubcovsky J."/>
            <person name="McGuire P.E."/>
            <person name="Lux T."/>
            <person name="Spannagl M."/>
            <person name="Mayer K.F.X."/>
            <person name="Baldrich P."/>
            <person name="Meyers B.C."/>
            <person name="Huo N."/>
            <person name="Gu Y.Q."/>
            <person name="Zhou H."/>
            <person name="Devos K.M."/>
            <person name="Bennetzen J.L."/>
            <person name="Unver T."/>
            <person name="Budak H."/>
            <person name="Gulick P.J."/>
            <person name="Galiba G."/>
            <person name="Kalapos B."/>
            <person name="Nelson D.R."/>
            <person name="Li P."/>
            <person name="You F.M."/>
            <person name="Luo M.C."/>
            <person name="Dvorak J."/>
        </authorList>
    </citation>
    <scope>NUCLEOTIDE SEQUENCE [LARGE SCALE GENOMIC DNA]</scope>
    <source>
        <strain evidence="10">cv. AL8/78</strain>
    </source>
</reference>
<dbReference type="GO" id="GO:0005789">
    <property type="term" value="C:endoplasmic reticulum membrane"/>
    <property type="evidence" value="ECO:0007669"/>
    <property type="project" value="UniProtKB-SubCell"/>
</dbReference>
<keyword evidence="2 7" id="KW-0808">Transferase</keyword>
<comment type="catalytic activity">
    <reaction evidence="7">
        <text>a beta-D-Man-(1-&gt;4)-beta-D-GlcNAc-(1-&gt;4)-alpha-D-GlcNAc-diphospho-di-trans,poly-cis-dolichol + GDP-alpha-D-mannose = an alpha-D-Man-(1-&gt;3)-beta-D-Man-(1-&gt;4)-beta-D-GlcNAc-(1-&gt;4)-alpha-D-GlcNAc-diphospho-di-trans,poly-cis-dolichol + GDP + H(+)</text>
        <dbReference type="Rhea" id="RHEA:29515"/>
        <dbReference type="Rhea" id="RHEA-COMP:19511"/>
        <dbReference type="Rhea" id="RHEA-COMP:19513"/>
        <dbReference type="ChEBI" id="CHEBI:15378"/>
        <dbReference type="ChEBI" id="CHEBI:57527"/>
        <dbReference type="ChEBI" id="CHEBI:58189"/>
        <dbReference type="ChEBI" id="CHEBI:58472"/>
        <dbReference type="ChEBI" id="CHEBI:132510"/>
        <dbReference type="EC" id="2.4.1.132"/>
    </reaction>
    <physiologicalReaction direction="left-to-right" evidence="7">
        <dbReference type="Rhea" id="RHEA:29516"/>
    </physiologicalReaction>
</comment>
<keyword evidence="11" id="KW-1185">Reference proteome</keyword>
<dbReference type="Gene3D" id="3.40.50.2000">
    <property type="entry name" value="Glycogen Phosphorylase B"/>
    <property type="match status" value="1"/>
</dbReference>
<dbReference type="EC" id="2.4.1.257" evidence="7"/>
<keyword evidence="3" id="KW-0812">Transmembrane</keyword>
<comment type="function">
    <text evidence="7">Mannosylates Man(2)GlcNAc(2)-dolichol diphosphate and Man(1)GlcNAc(2)-dolichol diphosphate to form Man(3)GlcNAc(2)-dolichol diphosphate.</text>
</comment>
<reference evidence="11" key="1">
    <citation type="journal article" date="2014" name="Science">
        <title>Ancient hybridizations among the ancestral genomes of bread wheat.</title>
        <authorList>
            <consortium name="International Wheat Genome Sequencing Consortium,"/>
            <person name="Marcussen T."/>
            <person name="Sandve S.R."/>
            <person name="Heier L."/>
            <person name="Spannagl M."/>
            <person name="Pfeifer M."/>
            <person name="Jakobsen K.S."/>
            <person name="Wulff B.B."/>
            <person name="Steuernagel B."/>
            <person name="Mayer K.F."/>
            <person name="Olsen O.A."/>
        </authorList>
    </citation>
    <scope>NUCLEOTIDE SEQUENCE [LARGE SCALE GENOMIC DNA]</scope>
    <source>
        <strain evidence="11">cv. AL8/78</strain>
    </source>
</reference>
<keyword evidence="7" id="KW-0328">Glycosyltransferase</keyword>
<evidence type="ECO:0000259" key="9">
    <source>
        <dbReference type="Pfam" id="PF13439"/>
    </source>
</evidence>